<dbReference type="AlphaFoldDB" id="A0A4Z2JII6"/>
<sequence>MWSQGIQDESEVEVLTGTPPETQDPGPGTQDPGSRTQDPGPRTSRINIILRRIVSGFRGATPSQTNTTRSRSPLRAAEGQGAAGCSDNPLALNFQFGFTEGQRTPRRAGVAR</sequence>
<proteinExistence type="predicted"/>
<gene>
    <name evidence="2" type="ORF">EYF80_000344</name>
</gene>
<accession>A0A4Z2JII6</accession>
<comment type="caution">
    <text evidence="2">The sequence shown here is derived from an EMBL/GenBank/DDBJ whole genome shotgun (WGS) entry which is preliminary data.</text>
</comment>
<name>A0A4Z2JII6_9TELE</name>
<feature type="region of interest" description="Disordered" evidence="1">
    <location>
        <begin position="1"/>
        <end position="86"/>
    </location>
</feature>
<keyword evidence="3" id="KW-1185">Reference proteome</keyword>
<protein>
    <submittedName>
        <fullName evidence="2">Uncharacterized protein</fullName>
    </submittedName>
</protein>
<dbReference type="EMBL" id="SRLO01000001">
    <property type="protein sequence ID" value="TNN89741.1"/>
    <property type="molecule type" value="Genomic_DNA"/>
</dbReference>
<organism evidence="2 3">
    <name type="scientific">Liparis tanakae</name>
    <name type="common">Tanaka's snailfish</name>
    <dbReference type="NCBI Taxonomy" id="230148"/>
    <lineage>
        <taxon>Eukaryota</taxon>
        <taxon>Metazoa</taxon>
        <taxon>Chordata</taxon>
        <taxon>Craniata</taxon>
        <taxon>Vertebrata</taxon>
        <taxon>Euteleostomi</taxon>
        <taxon>Actinopterygii</taxon>
        <taxon>Neopterygii</taxon>
        <taxon>Teleostei</taxon>
        <taxon>Neoteleostei</taxon>
        <taxon>Acanthomorphata</taxon>
        <taxon>Eupercaria</taxon>
        <taxon>Perciformes</taxon>
        <taxon>Cottioidei</taxon>
        <taxon>Cottales</taxon>
        <taxon>Liparidae</taxon>
        <taxon>Liparis</taxon>
    </lineage>
</organism>
<evidence type="ECO:0000313" key="3">
    <source>
        <dbReference type="Proteomes" id="UP000314294"/>
    </source>
</evidence>
<evidence type="ECO:0000256" key="1">
    <source>
        <dbReference type="SAM" id="MobiDB-lite"/>
    </source>
</evidence>
<evidence type="ECO:0000313" key="2">
    <source>
        <dbReference type="EMBL" id="TNN89741.1"/>
    </source>
</evidence>
<reference evidence="2 3" key="1">
    <citation type="submission" date="2019-03" db="EMBL/GenBank/DDBJ databases">
        <title>First draft genome of Liparis tanakae, snailfish: a comprehensive survey of snailfish specific genes.</title>
        <authorList>
            <person name="Kim W."/>
            <person name="Song I."/>
            <person name="Jeong J.-H."/>
            <person name="Kim D."/>
            <person name="Kim S."/>
            <person name="Ryu S."/>
            <person name="Song J.Y."/>
            <person name="Lee S.K."/>
        </authorList>
    </citation>
    <scope>NUCLEOTIDE SEQUENCE [LARGE SCALE GENOMIC DNA]</scope>
    <source>
        <tissue evidence="2">Muscle</tissue>
    </source>
</reference>
<dbReference type="OrthoDB" id="5835755at2759"/>
<feature type="compositionally biased region" description="Polar residues" evidence="1">
    <location>
        <begin position="61"/>
        <end position="71"/>
    </location>
</feature>
<dbReference type="Proteomes" id="UP000314294">
    <property type="component" value="Unassembled WGS sequence"/>
</dbReference>